<sequence length="385" mass="43689">EQKVIQQVYDDFDRLSQRTDAYGQVVNYQYDANGNRTGLRYTTGGGTTSGGTTNTPRETSYVYDALNRLARVDNPQGSTRYQYDLSGLLLRTLYPNNASISQSYDGAGRILAMEHRVGDTLVSQFQYQYDANGNRLQQIARNGSTLETTTYTYDALDRLQQVTYPEQQVMYAYDAVYNRTRETTTDITTSQVIKDQGFSYNLRNELLEIKDLPADSVAVSYQYDANGNQVQKQKAGVITDFVYDIRDHLRQVMQGGSSVGQFLYDYRGLRVEKLGNRGVERYTYDDQSVLAQLDSTNQPIAHYDYGPGRLMALTHRDEGTAFYHFDALGSIVNLTTTAGAVQTRTLYDAWGHHRLQEGDSWNRFGFTGHEEDPETGLVYAKARFY</sequence>
<dbReference type="Gene3D" id="2.180.10.10">
    <property type="entry name" value="RHS repeat-associated core"/>
    <property type="match status" value="1"/>
</dbReference>
<dbReference type="NCBIfam" id="TIGR01643">
    <property type="entry name" value="YD_repeat_2x"/>
    <property type="match status" value="2"/>
</dbReference>
<proteinExistence type="predicted"/>
<evidence type="ECO:0000313" key="3">
    <source>
        <dbReference type="EMBL" id="MBU2714409.1"/>
    </source>
</evidence>
<feature type="domain" description="Teneurin-like YD-shell" evidence="2">
    <location>
        <begin position="96"/>
        <end position="385"/>
    </location>
</feature>
<dbReference type="RefSeq" id="WP_215822661.1">
    <property type="nucleotide sequence ID" value="NZ_JAGSOY010000263.1"/>
</dbReference>
<feature type="non-terminal residue" evidence="3">
    <location>
        <position position="385"/>
    </location>
</feature>
<accession>A0ABS5ZJZ8</accession>
<dbReference type="InterPro" id="IPR050708">
    <property type="entry name" value="T6SS_VgrG/RHS"/>
</dbReference>
<dbReference type="Pfam" id="PF25023">
    <property type="entry name" value="TEN_YD-shell"/>
    <property type="match status" value="1"/>
</dbReference>
<protein>
    <recommendedName>
        <fullName evidence="2">Teneurin-like YD-shell domain-containing protein</fullName>
    </recommendedName>
</protein>
<name>A0ABS5ZJZ8_9GAMM</name>
<organism evidence="3 4">
    <name type="scientific">Zooshikella harenae</name>
    <dbReference type="NCBI Taxonomy" id="2827238"/>
    <lineage>
        <taxon>Bacteria</taxon>
        <taxon>Pseudomonadati</taxon>
        <taxon>Pseudomonadota</taxon>
        <taxon>Gammaproteobacteria</taxon>
        <taxon>Oceanospirillales</taxon>
        <taxon>Zooshikellaceae</taxon>
        <taxon>Zooshikella</taxon>
    </lineage>
</organism>
<comment type="caution">
    <text evidence="3">The sequence shown here is derived from an EMBL/GenBank/DDBJ whole genome shotgun (WGS) entry which is preliminary data.</text>
</comment>
<reference evidence="3 4" key="1">
    <citation type="submission" date="2021-04" db="EMBL/GenBank/DDBJ databases">
        <authorList>
            <person name="Pira H."/>
            <person name="Risdian C."/>
            <person name="Wink J."/>
        </authorList>
    </citation>
    <scope>NUCLEOTIDE SEQUENCE [LARGE SCALE GENOMIC DNA]</scope>
    <source>
        <strain evidence="3 4">WH53</strain>
    </source>
</reference>
<evidence type="ECO:0000256" key="1">
    <source>
        <dbReference type="ARBA" id="ARBA00022737"/>
    </source>
</evidence>
<evidence type="ECO:0000259" key="2">
    <source>
        <dbReference type="Pfam" id="PF25023"/>
    </source>
</evidence>
<gene>
    <name evidence="3" type="ORF">KCG35_25495</name>
</gene>
<dbReference type="Pfam" id="PF05593">
    <property type="entry name" value="RHS_repeat"/>
    <property type="match status" value="1"/>
</dbReference>
<dbReference type="InterPro" id="IPR006530">
    <property type="entry name" value="YD"/>
</dbReference>
<keyword evidence="4" id="KW-1185">Reference proteome</keyword>
<evidence type="ECO:0000313" key="4">
    <source>
        <dbReference type="Proteomes" id="UP000690515"/>
    </source>
</evidence>
<dbReference type="PANTHER" id="PTHR32305">
    <property type="match status" value="1"/>
</dbReference>
<dbReference type="Proteomes" id="UP000690515">
    <property type="component" value="Unassembled WGS sequence"/>
</dbReference>
<dbReference type="PANTHER" id="PTHR32305:SF15">
    <property type="entry name" value="PROTEIN RHSA-RELATED"/>
    <property type="match status" value="1"/>
</dbReference>
<dbReference type="EMBL" id="JAGSOY010000263">
    <property type="protein sequence ID" value="MBU2714409.1"/>
    <property type="molecule type" value="Genomic_DNA"/>
</dbReference>
<dbReference type="InterPro" id="IPR056823">
    <property type="entry name" value="TEN-like_YD-shell"/>
</dbReference>
<dbReference type="InterPro" id="IPR031325">
    <property type="entry name" value="RHS_repeat"/>
</dbReference>
<keyword evidence="1" id="KW-0677">Repeat</keyword>
<feature type="non-terminal residue" evidence="3">
    <location>
        <position position="1"/>
    </location>
</feature>